<dbReference type="AlphaFoldDB" id="A0A1I4I1X3"/>
<reference evidence="2" key="1">
    <citation type="submission" date="2016-10" db="EMBL/GenBank/DDBJ databases">
        <authorList>
            <person name="Varghese N."/>
            <person name="Submissions S."/>
        </authorList>
    </citation>
    <scope>NUCLEOTIDE SEQUENCE [LARGE SCALE GENOMIC DNA]</scope>
    <source>
        <strain evidence="2">BL36</strain>
    </source>
</reference>
<accession>A0A1I4I1X3</accession>
<name>A0A1I4I1X3_9HYPH</name>
<gene>
    <name evidence="1" type="ORF">SAMN05192568_1005192</name>
</gene>
<dbReference type="RefSeq" id="WP_139234059.1">
    <property type="nucleotide sequence ID" value="NZ_FOTK01000005.1"/>
</dbReference>
<sequence length="239" mass="26444">MAQAEDVPMSRQEFSVAYDGPSRADDHSIDVRNLAPALLAFGRLLREANTEFNGKKSTTKVLVVSDFEHKCFNINFELIVGFYDQIKQLLGLDQVKTAKEILEWIGLLKGPLHGVGLATGYISFLKYLEWKKGQDIVEERVEADPRGIIKVTIKGNGNSVCLTPEIYSLSKNPKALRATQDAFLPLGHDGFETMRVSGDEEDTPEDFTPEEVANIAASCVKGIEESKEVNEPDVEETPA</sequence>
<keyword evidence="2" id="KW-1185">Reference proteome</keyword>
<dbReference type="OrthoDB" id="6400380at2"/>
<dbReference type="EMBL" id="FOTK01000005">
    <property type="protein sequence ID" value="SFL48150.1"/>
    <property type="molecule type" value="Genomic_DNA"/>
</dbReference>
<evidence type="ECO:0000313" key="2">
    <source>
        <dbReference type="Proteomes" id="UP000199048"/>
    </source>
</evidence>
<proteinExistence type="predicted"/>
<evidence type="ECO:0000313" key="1">
    <source>
        <dbReference type="EMBL" id="SFL48150.1"/>
    </source>
</evidence>
<organism evidence="1 2">
    <name type="scientific">Methylobacterium pseudosasicola</name>
    <dbReference type="NCBI Taxonomy" id="582667"/>
    <lineage>
        <taxon>Bacteria</taxon>
        <taxon>Pseudomonadati</taxon>
        <taxon>Pseudomonadota</taxon>
        <taxon>Alphaproteobacteria</taxon>
        <taxon>Hyphomicrobiales</taxon>
        <taxon>Methylobacteriaceae</taxon>
        <taxon>Methylobacterium</taxon>
    </lineage>
</organism>
<protein>
    <submittedName>
        <fullName evidence="1">Uncharacterized protein</fullName>
    </submittedName>
</protein>
<dbReference type="Proteomes" id="UP000199048">
    <property type="component" value="Unassembled WGS sequence"/>
</dbReference>